<dbReference type="InterPro" id="IPR042100">
    <property type="entry name" value="Bug_dom1"/>
</dbReference>
<dbReference type="Gene3D" id="3.40.190.10">
    <property type="entry name" value="Periplasmic binding protein-like II"/>
    <property type="match status" value="1"/>
</dbReference>
<dbReference type="Proteomes" id="UP000319746">
    <property type="component" value="Unassembled WGS sequence"/>
</dbReference>
<dbReference type="AlphaFoldDB" id="A0A543ANW4"/>
<keyword evidence="2" id="KW-0732">Signal</keyword>
<name>A0A543ANW4_9MICC</name>
<dbReference type="OrthoDB" id="8627412at2"/>
<dbReference type="PROSITE" id="PS51257">
    <property type="entry name" value="PROKAR_LIPOPROTEIN"/>
    <property type="match status" value="1"/>
</dbReference>
<dbReference type="PIRSF" id="PIRSF017082">
    <property type="entry name" value="YflP"/>
    <property type="match status" value="1"/>
</dbReference>
<evidence type="ECO:0000313" key="4">
    <source>
        <dbReference type="Proteomes" id="UP000319746"/>
    </source>
</evidence>
<evidence type="ECO:0000256" key="1">
    <source>
        <dbReference type="ARBA" id="ARBA00006987"/>
    </source>
</evidence>
<comment type="similarity">
    <text evidence="1">Belongs to the UPF0065 (bug) family.</text>
</comment>
<accession>A0A543ANW4</accession>
<proteinExistence type="inferred from homology"/>
<feature type="signal peptide" evidence="2">
    <location>
        <begin position="1"/>
        <end position="29"/>
    </location>
</feature>
<keyword evidence="4" id="KW-1185">Reference proteome</keyword>
<evidence type="ECO:0000256" key="2">
    <source>
        <dbReference type="SAM" id="SignalP"/>
    </source>
</evidence>
<dbReference type="PANTHER" id="PTHR42928">
    <property type="entry name" value="TRICARBOXYLATE-BINDING PROTEIN"/>
    <property type="match status" value="1"/>
</dbReference>
<dbReference type="Gene3D" id="3.40.190.150">
    <property type="entry name" value="Bordetella uptake gene, domain 1"/>
    <property type="match status" value="1"/>
</dbReference>
<feature type="chain" id="PRO_5039686825" evidence="2">
    <location>
        <begin position="30"/>
        <end position="330"/>
    </location>
</feature>
<dbReference type="CDD" id="cd07012">
    <property type="entry name" value="PBP2_Bug_TTT"/>
    <property type="match status" value="1"/>
</dbReference>
<sequence>MKISLRNSLKSAKFVAVAALGALVATGCAAGASEDEAGDFPSKDIRLVVPWEAGGSGDLSARTLAPKLEEELGVNVIVENRPGANGSVGYNWMTEQEPDGYNMVMVGAEIVTLQYLDYEIDPADYEFLSQLLAGPGGIAVRADSPYETLDDLIQDAKERPGEVTYSSPGVGSVWDNPAQGLQELADIELINVPFDGSAPSIAAAAAGDVDFSIDAVGSQKAQVDGGEMRYLALLTEERLEDLPDVPTAKELGIDLQNASFTGLVVPDGTPEDVVNTLADAIQTAAQSDEFKETIEASNLIPKGTSPEEFSEFIKQEDERHGAWIKLAQGE</sequence>
<dbReference type="PANTHER" id="PTHR42928:SF5">
    <property type="entry name" value="BLR1237 PROTEIN"/>
    <property type="match status" value="1"/>
</dbReference>
<dbReference type="SUPFAM" id="SSF53850">
    <property type="entry name" value="Periplasmic binding protein-like II"/>
    <property type="match status" value="1"/>
</dbReference>
<protein>
    <submittedName>
        <fullName evidence="3">Tripartite-type tricarboxylate transporter receptor subunit TctC</fullName>
    </submittedName>
</protein>
<evidence type="ECO:0000313" key="3">
    <source>
        <dbReference type="EMBL" id="TQL74259.1"/>
    </source>
</evidence>
<organism evidence="3 4">
    <name type="scientific">Enteractinococcus coprophilus</name>
    <dbReference type="NCBI Taxonomy" id="1027633"/>
    <lineage>
        <taxon>Bacteria</taxon>
        <taxon>Bacillati</taxon>
        <taxon>Actinomycetota</taxon>
        <taxon>Actinomycetes</taxon>
        <taxon>Micrococcales</taxon>
        <taxon>Micrococcaceae</taxon>
    </lineage>
</organism>
<reference evidence="3 4" key="1">
    <citation type="submission" date="2019-06" db="EMBL/GenBank/DDBJ databases">
        <title>Sequencing the genomes of 1000 actinobacteria strains.</title>
        <authorList>
            <person name="Klenk H.-P."/>
        </authorList>
    </citation>
    <scope>NUCLEOTIDE SEQUENCE [LARGE SCALE GENOMIC DNA]</scope>
    <source>
        <strain evidence="3 4">DSM 24083</strain>
    </source>
</reference>
<dbReference type="EMBL" id="VFOU01000001">
    <property type="protein sequence ID" value="TQL74259.1"/>
    <property type="molecule type" value="Genomic_DNA"/>
</dbReference>
<keyword evidence="3" id="KW-0675">Receptor</keyword>
<comment type="caution">
    <text evidence="3">The sequence shown here is derived from an EMBL/GenBank/DDBJ whole genome shotgun (WGS) entry which is preliminary data.</text>
</comment>
<gene>
    <name evidence="3" type="ORF">FB556_0718</name>
</gene>
<dbReference type="Pfam" id="PF03401">
    <property type="entry name" value="TctC"/>
    <property type="match status" value="1"/>
</dbReference>
<dbReference type="InterPro" id="IPR005064">
    <property type="entry name" value="BUG"/>
</dbReference>